<evidence type="ECO:0000313" key="1">
    <source>
        <dbReference type="EMBL" id="EHN03992.1"/>
    </source>
</evidence>
<dbReference type="Proteomes" id="UP000009009">
    <property type="component" value="Unassembled WGS sequence"/>
</dbReference>
<protein>
    <submittedName>
        <fullName evidence="1">Uncharacterized protein</fullName>
    </submittedName>
</protein>
<sequence>MPMDTKLSSGGVGTISYILLTYRPKRNWFPAPQLLYARRNTPPLKGKGNPPPWSEKNDMMFIKNKSTIATVAFQKPKQGVFAPPMGERNRILQIGGSCSFGSRNSK</sequence>
<organism evidence="1 2">
    <name type="scientific">Saccharomyces cerevisiae x Saccharomyces kudriavzevii (strain VIN7)</name>
    <name type="common">Yeast</name>
    <dbReference type="NCBI Taxonomy" id="1095631"/>
    <lineage>
        <taxon>Eukaryota</taxon>
        <taxon>Fungi</taxon>
        <taxon>Dikarya</taxon>
        <taxon>Ascomycota</taxon>
        <taxon>Saccharomycotina</taxon>
        <taxon>Saccharomycetes</taxon>
        <taxon>Saccharomycetales</taxon>
        <taxon>Saccharomycetaceae</taxon>
        <taxon>Saccharomyces</taxon>
    </lineage>
</organism>
<comment type="caution">
    <text evidence="1">The sequence shown here is derived from an EMBL/GenBank/DDBJ whole genome shotgun (WGS) entry which is preliminary data.</text>
</comment>
<gene>
    <name evidence="1" type="ORF">VIN7_5216</name>
</gene>
<dbReference type="HOGENOM" id="CLU_2224712_0_0_1"/>
<accession>H0GQC4</accession>
<evidence type="ECO:0000313" key="2">
    <source>
        <dbReference type="Proteomes" id="UP000009009"/>
    </source>
</evidence>
<keyword evidence="2" id="KW-1185">Reference proteome</keyword>
<proteinExistence type="predicted"/>
<reference evidence="1 2" key="1">
    <citation type="journal article" date="2012" name="FEMS Yeast Res.">
        <title>The genome sequence of the wine yeast VIN7 reveals an allotriploid hybrid genome with Saccharomyces cerevisiae and Saccharomyces kudriavzevii origins.</title>
        <authorList>
            <person name="Borneman A.R."/>
            <person name="Desany B.A."/>
            <person name="Riches D."/>
            <person name="Affourtit J.P."/>
            <person name="Forgan A.H."/>
            <person name="Pretorius I.S."/>
            <person name="Egholm M."/>
            <person name="Chambers P.J."/>
        </authorList>
    </citation>
    <scope>NUCLEOTIDE SEQUENCE [LARGE SCALE GENOMIC DNA]</scope>
    <source>
        <strain evidence="1 2">VIN7</strain>
    </source>
</reference>
<dbReference type="EMBL" id="AGVY01000053">
    <property type="protein sequence ID" value="EHN03992.1"/>
    <property type="molecule type" value="Genomic_DNA"/>
</dbReference>
<name>H0GQC4_SACCK</name>
<dbReference type="AlphaFoldDB" id="H0GQC4"/>